<evidence type="ECO:0000256" key="1">
    <source>
        <dbReference type="SAM" id="Phobius"/>
    </source>
</evidence>
<keyword evidence="1" id="KW-0812">Transmembrane</keyword>
<keyword evidence="3" id="KW-1185">Reference proteome</keyword>
<name>A0A0F4QNY4_9GAMM</name>
<proteinExistence type="predicted"/>
<keyword evidence="1" id="KW-1133">Transmembrane helix</keyword>
<feature type="transmembrane region" description="Helical" evidence="1">
    <location>
        <begin position="80"/>
        <end position="100"/>
    </location>
</feature>
<dbReference type="OrthoDB" id="5005871at2"/>
<feature type="transmembrane region" description="Helical" evidence="1">
    <location>
        <begin position="106"/>
        <end position="123"/>
    </location>
</feature>
<dbReference type="EMBL" id="JXYA01000022">
    <property type="protein sequence ID" value="KJZ09019.1"/>
    <property type="molecule type" value="Genomic_DNA"/>
</dbReference>
<evidence type="ECO:0000313" key="3">
    <source>
        <dbReference type="Proteomes" id="UP000033452"/>
    </source>
</evidence>
<dbReference type="Proteomes" id="UP000033452">
    <property type="component" value="Unassembled WGS sequence"/>
</dbReference>
<dbReference type="RefSeq" id="WP_046005022.1">
    <property type="nucleotide sequence ID" value="NZ_JXYA01000022.1"/>
</dbReference>
<sequence length="124" mass="13897">MTFLLYLAAALLILVSLVHSYLGERFILIRLFKRDNLPQLFGSSDFTIRTLRFAWHLTSIAWLGFAALLLALASPEFTPAMLLQIIAATFALHALLALILSRGKHWSWLLFAVVSGLLVMTAIR</sequence>
<dbReference type="PATRIC" id="fig|43658.5.peg.2323"/>
<protein>
    <submittedName>
        <fullName evidence="2">Uncharacterized protein</fullName>
    </submittedName>
</protein>
<comment type="caution">
    <text evidence="2">The sequence shown here is derived from an EMBL/GenBank/DDBJ whole genome shotgun (WGS) entry which is preliminary data.</text>
</comment>
<gene>
    <name evidence="2" type="ORF">TW77_10980</name>
</gene>
<evidence type="ECO:0000313" key="2">
    <source>
        <dbReference type="EMBL" id="KJZ09019.1"/>
    </source>
</evidence>
<dbReference type="AlphaFoldDB" id="A0A0F4QNY4"/>
<feature type="transmembrane region" description="Helical" evidence="1">
    <location>
        <begin position="53"/>
        <end position="73"/>
    </location>
</feature>
<keyword evidence="1" id="KW-0472">Membrane</keyword>
<accession>A0A0F4QNY4</accession>
<reference evidence="2 3" key="1">
    <citation type="journal article" date="2015" name="BMC Genomics">
        <title>Genome mining reveals unlocked bioactive potential of marine Gram-negative bacteria.</title>
        <authorList>
            <person name="Machado H."/>
            <person name="Sonnenschein E.C."/>
            <person name="Melchiorsen J."/>
            <person name="Gram L."/>
        </authorList>
    </citation>
    <scope>NUCLEOTIDE SEQUENCE [LARGE SCALE GENOMIC DNA]</scope>
    <source>
        <strain evidence="2 3">S2471</strain>
    </source>
</reference>
<organism evidence="2 3">
    <name type="scientific">Pseudoalteromonas rubra</name>
    <dbReference type="NCBI Taxonomy" id="43658"/>
    <lineage>
        <taxon>Bacteria</taxon>
        <taxon>Pseudomonadati</taxon>
        <taxon>Pseudomonadota</taxon>
        <taxon>Gammaproteobacteria</taxon>
        <taxon>Alteromonadales</taxon>
        <taxon>Pseudoalteromonadaceae</taxon>
        <taxon>Pseudoalteromonas</taxon>
    </lineage>
</organism>